<proteinExistence type="predicted"/>
<name>A0A1Y5FBF9_9BACT</name>
<sequence length="154" mass="18112">MNFLIVFISLLIANGHASKLRPTLKPFETDLCTFFREGTKEEPNLWAHCCVKHDLSYWVAGDKREQKRADVELRNCVEKVASPFWAKLMYRGIRLGHLSPIKNAYHWGWSWGKKRKKYAVLSSEEQVEALINLQNLNDIDPETVQQFIDFRFRQ</sequence>
<comment type="caution">
    <text evidence="1">The sequence shown here is derived from an EMBL/GenBank/DDBJ whole genome shotgun (WGS) entry which is preliminary data.</text>
</comment>
<evidence type="ECO:0000313" key="2">
    <source>
        <dbReference type="Proteomes" id="UP000196531"/>
    </source>
</evidence>
<protein>
    <submittedName>
        <fullName evidence="1">Uncharacterized protein</fullName>
    </submittedName>
</protein>
<gene>
    <name evidence="1" type="ORF">A9Q84_00550</name>
</gene>
<dbReference type="EMBL" id="MAAO01000002">
    <property type="protein sequence ID" value="OUR99542.1"/>
    <property type="molecule type" value="Genomic_DNA"/>
</dbReference>
<dbReference type="Proteomes" id="UP000196531">
    <property type="component" value="Unassembled WGS sequence"/>
</dbReference>
<evidence type="ECO:0000313" key="1">
    <source>
        <dbReference type="EMBL" id="OUR99542.1"/>
    </source>
</evidence>
<organism evidence="1 2">
    <name type="scientific">Halobacteriovorax marinus</name>
    <dbReference type="NCBI Taxonomy" id="97084"/>
    <lineage>
        <taxon>Bacteria</taxon>
        <taxon>Pseudomonadati</taxon>
        <taxon>Bdellovibrionota</taxon>
        <taxon>Bacteriovoracia</taxon>
        <taxon>Bacteriovoracales</taxon>
        <taxon>Halobacteriovoraceae</taxon>
        <taxon>Halobacteriovorax</taxon>
    </lineage>
</organism>
<reference evidence="2" key="1">
    <citation type="journal article" date="2017" name="Proc. Natl. Acad. Sci. U.S.A.">
        <title>Simulation of Deepwater Horizon oil plume reveals substrate specialization within a complex community of hydrocarbon-degraders.</title>
        <authorList>
            <person name="Hu P."/>
            <person name="Dubinsky E.A."/>
            <person name="Probst A.J."/>
            <person name="Wang J."/>
            <person name="Sieber C.M.K."/>
            <person name="Tom L.M."/>
            <person name="Gardinali P."/>
            <person name="Banfield J.F."/>
            <person name="Atlas R.M."/>
            <person name="Andersen G.L."/>
        </authorList>
    </citation>
    <scope>NUCLEOTIDE SEQUENCE [LARGE SCALE GENOMIC DNA]</scope>
</reference>
<accession>A0A1Y5FBF9</accession>
<dbReference type="AlphaFoldDB" id="A0A1Y5FBF9"/>